<protein>
    <submittedName>
        <fullName evidence="2">Uncharacterized protein</fullName>
    </submittedName>
</protein>
<keyword evidence="3" id="KW-1185">Reference proteome</keyword>
<name>A0ABN8M6L0_9CNID</name>
<evidence type="ECO:0000313" key="3">
    <source>
        <dbReference type="Proteomes" id="UP001159427"/>
    </source>
</evidence>
<gene>
    <name evidence="2" type="ORF">PEVE_00020642</name>
</gene>
<sequence length="121" mass="13128">VLEPSTETTSTTEADEAAFYFSSQSARPIERPAGNGIYIKVIETGIQTEEVEEPGLTEGIDKKAIETGIPRTEEVKEAGLKQTATGETRQIEKPTDPVPLTSLTVNVSELLWCFRVVSLGC</sequence>
<accession>A0ABN8M6L0</accession>
<evidence type="ECO:0000256" key="1">
    <source>
        <dbReference type="SAM" id="MobiDB-lite"/>
    </source>
</evidence>
<evidence type="ECO:0000313" key="2">
    <source>
        <dbReference type="EMBL" id="CAH3023837.1"/>
    </source>
</evidence>
<organism evidence="2 3">
    <name type="scientific">Porites evermanni</name>
    <dbReference type="NCBI Taxonomy" id="104178"/>
    <lineage>
        <taxon>Eukaryota</taxon>
        <taxon>Metazoa</taxon>
        <taxon>Cnidaria</taxon>
        <taxon>Anthozoa</taxon>
        <taxon>Hexacorallia</taxon>
        <taxon>Scleractinia</taxon>
        <taxon>Fungiina</taxon>
        <taxon>Poritidae</taxon>
        <taxon>Porites</taxon>
    </lineage>
</organism>
<dbReference type="EMBL" id="CALNXI010000277">
    <property type="protein sequence ID" value="CAH3023837.1"/>
    <property type="molecule type" value="Genomic_DNA"/>
</dbReference>
<feature type="region of interest" description="Disordered" evidence="1">
    <location>
        <begin position="76"/>
        <end position="95"/>
    </location>
</feature>
<comment type="caution">
    <text evidence="2">The sequence shown here is derived from an EMBL/GenBank/DDBJ whole genome shotgun (WGS) entry which is preliminary data.</text>
</comment>
<feature type="non-terminal residue" evidence="2">
    <location>
        <position position="1"/>
    </location>
</feature>
<dbReference type="Proteomes" id="UP001159427">
    <property type="component" value="Unassembled WGS sequence"/>
</dbReference>
<proteinExistence type="predicted"/>
<reference evidence="2 3" key="1">
    <citation type="submission" date="2022-05" db="EMBL/GenBank/DDBJ databases">
        <authorList>
            <consortium name="Genoscope - CEA"/>
            <person name="William W."/>
        </authorList>
    </citation>
    <scope>NUCLEOTIDE SEQUENCE [LARGE SCALE GENOMIC DNA]</scope>
</reference>